<reference evidence="4 6" key="2">
    <citation type="submission" date="2016-10" db="EMBL/GenBank/DDBJ databases">
        <authorList>
            <person name="Varghese N."/>
            <person name="Submissions S."/>
        </authorList>
    </citation>
    <scope>NUCLEOTIDE SEQUENCE [LARGE SCALE GENOMIC DNA]</scope>
    <source>
        <strain evidence="4 6">DSM 2094</strain>
    </source>
</reference>
<keyword evidence="1" id="KW-1133">Transmembrane helix</keyword>
<keyword evidence="1" id="KW-0472">Membrane</keyword>
<gene>
    <name evidence="4" type="ORF">SAMN04488507_102713</name>
    <name evidence="3" type="ORF">TFLO_2424</name>
</gene>
<evidence type="ECO:0000256" key="1">
    <source>
        <dbReference type="SAM" id="Phobius"/>
    </source>
</evidence>
<evidence type="ECO:0000313" key="5">
    <source>
        <dbReference type="Proteomes" id="UP000195947"/>
    </source>
</evidence>
<feature type="transmembrane region" description="Helical" evidence="1">
    <location>
        <begin position="127"/>
        <end position="144"/>
    </location>
</feature>
<feature type="transmembrane region" description="Helical" evidence="1">
    <location>
        <begin position="165"/>
        <end position="183"/>
    </location>
</feature>
<dbReference type="Proteomes" id="UP000195947">
    <property type="component" value="Unassembled WGS sequence"/>
</dbReference>
<dbReference type="NCBIfam" id="NF037970">
    <property type="entry name" value="vanZ_1"/>
    <property type="match status" value="1"/>
</dbReference>
<evidence type="ECO:0000259" key="2">
    <source>
        <dbReference type="Pfam" id="PF04892"/>
    </source>
</evidence>
<reference evidence="3 5" key="1">
    <citation type="submission" date="2016-02" db="EMBL/GenBank/DDBJ databases">
        <authorList>
            <person name="Strepis N."/>
        </authorList>
    </citation>
    <scope>NUCLEOTIDE SEQUENCE [LARGE SCALE GENOMIC DNA]</scope>
    <source>
        <strain evidence="3">Trichococcus flocculiformis</strain>
    </source>
</reference>
<feature type="transmembrane region" description="Helical" evidence="1">
    <location>
        <begin position="61"/>
        <end position="82"/>
    </location>
</feature>
<proteinExistence type="predicted"/>
<feature type="transmembrane region" description="Helical" evidence="1">
    <location>
        <begin position="195"/>
        <end position="216"/>
    </location>
</feature>
<dbReference type="EMBL" id="FJMZ01000034">
    <property type="protein sequence ID" value="CZQ99500.1"/>
    <property type="molecule type" value="Genomic_DNA"/>
</dbReference>
<organism evidence="4 6">
    <name type="scientific">Trichococcus flocculiformis</name>
    <dbReference type="NCBI Taxonomy" id="82803"/>
    <lineage>
        <taxon>Bacteria</taxon>
        <taxon>Bacillati</taxon>
        <taxon>Bacillota</taxon>
        <taxon>Bacilli</taxon>
        <taxon>Lactobacillales</taxon>
        <taxon>Carnobacteriaceae</taxon>
        <taxon>Trichococcus</taxon>
    </lineage>
</organism>
<name>A0AB38BJ62_9LACT</name>
<sequence length="226" mass="25621">MLMKKVARNRNWIFVFAWMIVIFMLSAQPADQSLVLSGSLTRFFADALNQLSAFIEYFTRAQGTVVFMAGILLLIHLLETQADEPRLFGIKKRWIIGGTAIFLALAIGLFLFVDFIQDTSFDYAGRLMRKSAHFIAYLILGFLVSHTREDEMPATTASVWKRRGCSLLFCVAYAISDEFHQLFVPGRGPLLKDVLIDGSGAALGIMLYVGAKKVWLRWENKIAWKR</sequence>
<keyword evidence="1" id="KW-0812">Transmembrane</keyword>
<feature type="transmembrane region" description="Helical" evidence="1">
    <location>
        <begin position="94"/>
        <end position="115"/>
    </location>
</feature>
<dbReference type="Proteomes" id="UP000199686">
    <property type="component" value="Unassembled WGS sequence"/>
</dbReference>
<keyword evidence="5" id="KW-1185">Reference proteome</keyword>
<dbReference type="AlphaFoldDB" id="A0AB38BJ62"/>
<comment type="caution">
    <text evidence="4">The sequence shown here is derived from an EMBL/GenBank/DDBJ whole genome shotgun (WGS) entry which is preliminary data.</text>
</comment>
<feature type="domain" description="VanZ-like" evidence="2">
    <location>
        <begin position="12"/>
        <end position="209"/>
    </location>
</feature>
<evidence type="ECO:0000313" key="6">
    <source>
        <dbReference type="Proteomes" id="UP000199686"/>
    </source>
</evidence>
<evidence type="ECO:0000313" key="4">
    <source>
        <dbReference type="EMBL" id="SFH93601.1"/>
    </source>
</evidence>
<protein>
    <submittedName>
        <fullName evidence="4">VanZ like family protein</fullName>
    </submittedName>
</protein>
<dbReference type="EMBL" id="FOQC01000027">
    <property type="protein sequence ID" value="SFH93601.1"/>
    <property type="molecule type" value="Genomic_DNA"/>
</dbReference>
<evidence type="ECO:0000313" key="3">
    <source>
        <dbReference type="EMBL" id="CZQ99500.1"/>
    </source>
</evidence>
<accession>A0AB38BJ62</accession>
<dbReference type="Pfam" id="PF04892">
    <property type="entry name" value="VanZ"/>
    <property type="match status" value="1"/>
</dbReference>
<dbReference type="InterPro" id="IPR006976">
    <property type="entry name" value="VanZ-like"/>
</dbReference>